<dbReference type="KEGG" id="sng:SNE_A10870"/>
<keyword evidence="2" id="KW-1185">Reference proteome</keyword>
<dbReference type="RefSeq" id="WP_013943431.1">
    <property type="nucleotide sequence ID" value="NC_015713.1"/>
</dbReference>
<gene>
    <name evidence="1" type="ordered locus">SNE_A10870</name>
</gene>
<name>F8L853_SIMNZ</name>
<dbReference type="Proteomes" id="UP000000496">
    <property type="component" value="Chromosome gsn.131"/>
</dbReference>
<proteinExistence type="predicted"/>
<dbReference type="AlphaFoldDB" id="F8L853"/>
<dbReference type="HOGENOM" id="CLU_1524145_0_0_0"/>
<dbReference type="STRING" id="331113.SNE_A10870"/>
<dbReference type="EMBL" id="FR872582">
    <property type="protein sequence ID" value="CCB88964.1"/>
    <property type="molecule type" value="Genomic_DNA"/>
</dbReference>
<reference evidence="1 2" key="2">
    <citation type="journal article" date="2011" name="Mol. Biol. Evol.">
        <title>Unity in variety--the pan-genome of the Chlamydiae.</title>
        <authorList>
            <person name="Collingro A."/>
            <person name="Tischler P."/>
            <person name="Weinmaier T."/>
            <person name="Penz T."/>
            <person name="Heinz E."/>
            <person name="Brunham R.C."/>
            <person name="Read T.D."/>
            <person name="Bavoil P.M."/>
            <person name="Sachse K."/>
            <person name="Kahane S."/>
            <person name="Friedman M.G."/>
            <person name="Rattei T."/>
            <person name="Myers G.S."/>
            <person name="Horn M."/>
        </authorList>
    </citation>
    <scope>NUCLEOTIDE SEQUENCE [LARGE SCALE GENOMIC DNA]</scope>
    <source>
        <strain evidence="2">ATCC VR-1471 / Z</strain>
    </source>
</reference>
<evidence type="ECO:0000313" key="1">
    <source>
        <dbReference type="EMBL" id="CCB88964.1"/>
    </source>
</evidence>
<evidence type="ECO:0000313" key="2">
    <source>
        <dbReference type="Proteomes" id="UP000000496"/>
    </source>
</evidence>
<sequence>MGNSNILTLPSSIAGAHDRAQAHALGKINKDVHENNRVMRAHIYPIMHELAALLREGEDGTHNLEEALSHLNLEEISKLYMAYRQEFMDAMSDGSINDGAIHELFPEDLSEVSGYQLKKIEGKVKEWLDNCKNVNNQKTQDLYLMIQIGVALLTAFQNMQKEMSQSGNYMVRNQRT</sequence>
<organism evidence="1 2">
    <name type="scientific">Simkania negevensis (strain ATCC VR-1471 / DSM 27360 / Z)</name>
    <dbReference type="NCBI Taxonomy" id="331113"/>
    <lineage>
        <taxon>Bacteria</taxon>
        <taxon>Pseudomonadati</taxon>
        <taxon>Chlamydiota</taxon>
        <taxon>Chlamydiia</taxon>
        <taxon>Parachlamydiales</taxon>
        <taxon>Simkaniaceae</taxon>
        <taxon>Simkania</taxon>
    </lineage>
</organism>
<protein>
    <submittedName>
        <fullName evidence="1">Uncharacterized protein</fullName>
    </submittedName>
</protein>
<reference key="1">
    <citation type="journal article" date="2011" name="Mol. Biol. Evol.">
        <title>Unity in variety -- the pan-genome of the Chlamydiae.</title>
        <authorList>
            <person name="Collingro A."/>
            <person name="Tischler P."/>
            <person name="Weinmaier T."/>
            <person name="Penz T."/>
            <person name="Heinz E."/>
            <person name="Brunham R.C."/>
            <person name="Read T.D."/>
            <person name="Bavoil P.M."/>
            <person name="Sachse K."/>
            <person name="Kahane S."/>
            <person name="Friedman M.G."/>
            <person name="Rattei T."/>
            <person name="Myers G.S.A."/>
            <person name="Horn M."/>
        </authorList>
    </citation>
    <scope>NUCLEOTIDE SEQUENCE</scope>
    <source>
        <strain>Z</strain>
    </source>
</reference>
<accession>F8L853</accession>